<keyword evidence="1" id="KW-0472">Membrane</keyword>
<protein>
    <recommendedName>
        <fullName evidence="4">Energy transducer TonB</fullName>
    </recommendedName>
</protein>
<dbReference type="RefSeq" id="WP_035471618.1">
    <property type="nucleotide sequence ID" value="NZ_JRGF01000002.1"/>
</dbReference>
<keyword evidence="1" id="KW-1133">Transmembrane helix</keyword>
<proteinExistence type="predicted"/>
<keyword evidence="3" id="KW-1185">Reference proteome</keyword>
<name>A0ABR4YKE5_9BACT</name>
<accession>A0ABR4YKE5</accession>
<evidence type="ECO:0008006" key="4">
    <source>
        <dbReference type="Google" id="ProtNLM"/>
    </source>
</evidence>
<feature type="transmembrane region" description="Helical" evidence="1">
    <location>
        <begin position="70"/>
        <end position="92"/>
    </location>
</feature>
<gene>
    <name evidence="2" type="ORF">LG35_01545</name>
</gene>
<sequence>MKLTDYIFGSRRGREANRLEREAMADPFLADAVEGYDSVYGGHSDKLAELEQEVARRAVRPRRRAGRRRIVPLIRGAVAVAAVVAVAVVWYLRRPSSEVPSEEIAQAVRSFGLPAENLTEPAGDFAVPAEGFAEPSEGFWVEPADGQAEPAADFAAADEEAAPAVAETMRQAAQPVASRAAVETDRVEVSVQEEVGAANRAAVLRPNGADRSAATANLPAGMDAGARSASVLRNGTEPAAWDGDGEADTAAFSETRRDTVSNPAFAEYFYKYRRRVTLADGTPARGRVVAEFRVNDAGVPSGIRIVAGLSPEINREVIELLLEGPRWEPTSGERIRTVLLYE</sequence>
<dbReference type="Proteomes" id="UP000030889">
    <property type="component" value="Unassembled WGS sequence"/>
</dbReference>
<evidence type="ECO:0000313" key="2">
    <source>
        <dbReference type="EMBL" id="KHE42728.1"/>
    </source>
</evidence>
<evidence type="ECO:0000256" key="1">
    <source>
        <dbReference type="SAM" id="Phobius"/>
    </source>
</evidence>
<organism evidence="2 3">
    <name type="scientific">Alistipes inops</name>
    <dbReference type="NCBI Taxonomy" id="1501391"/>
    <lineage>
        <taxon>Bacteria</taxon>
        <taxon>Pseudomonadati</taxon>
        <taxon>Bacteroidota</taxon>
        <taxon>Bacteroidia</taxon>
        <taxon>Bacteroidales</taxon>
        <taxon>Rikenellaceae</taxon>
        <taxon>Alistipes</taxon>
    </lineage>
</organism>
<keyword evidence="1" id="KW-0812">Transmembrane</keyword>
<evidence type="ECO:0000313" key="3">
    <source>
        <dbReference type="Proteomes" id="UP000030889"/>
    </source>
</evidence>
<reference evidence="2 3" key="1">
    <citation type="submission" date="2014-09" db="EMBL/GenBank/DDBJ databases">
        <title>Alistipes sp. 627, sp. nov., a novel member of the family Rikenellaceae isolated from human faeces.</title>
        <authorList>
            <person name="Shkoporov A.N."/>
            <person name="Chaplin A.V."/>
            <person name="Motuzova O.V."/>
            <person name="Kafarskaia L.I."/>
            <person name="Khokhlova E.V."/>
            <person name="Efimov B.A."/>
        </authorList>
    </citation>
    <scope>NUCLEOTIDE SEQUENCE [LARGE SCALE GENOMIC DNA]</scope>
    <source>
        <strain evidence="2 3">627</strain>
    </source>
</reference>
<comment type="caution">
    <text evidence="2">The sequence shown here is derived from an EMBL/GenBank/DDBJ whole genome shotgun (WGS) entry which is preliminary data.</text>
</comment>
<dbReference type="EMBL" id="JRGF01000002">
    <property type="protein sequence ID" value="KHE42728.1"/>
    <property type="molecule type" value="Genomic_DNA"/>
</dbReference>